<keyword evidence="2" id="KW-0812">Transmembrane</keyword>
<feature type="transmembrane region" description="Helical" evidence="2">
    <location>
        <begin position="33"/>
        <end position="54"/>
    </location>
</feature>
<evidence type="ECO:0000256" key="1">
    <source>
        <dbReference type="SAM" id="MobiDB-lite"/>
    </source>
</evidence>
<dbReference type="Proteomes" id="UP000700596">
    <property type="component" value="Unassembled WGS sequence"/>
</dbReference>
<sequence>MYNFTATEPDSPPNLVRIIFNRLLSPGSPMGTVLFESVQAFLTILVPIAFYYGWEIYKHNRGAQSVETEDEIAYWRRVWQTPTWSGFWALSERYIFGSAVPWGPWDVTSIKDLWEDQESLHDLLRWGILPMAIRPGGLMSYKVKEFRMGPRGLEWPEYIHSKGRAYIQFIVPYPNGHGTDINPDYDTFRWKFMQCLNALPTNYPVNISISKYNCALEEGEEAPASDASSRPSQVDDDYVPGTNPTGGNLRDLIPEGQMDHFAFFASNPPPSHQPLEVGTRVHHTLQHFFKKPQVIIDGVGLRMIALQSFTRWPEQVMPLVYFSEYAVVHIEARDTEAYRLDQVVRNLAWEAGAIELRSMTQLSDRFARLMQEIPRDARCDLF</sequence>
<dbReference type="EMBL" id="JAGMWT010000011">
    <property type="protein sequence ID" value="KAH7119605.1"/>
    <property type="molecule type" value="Genomic_DNA"/>
</dbReference>
<dbReference type="AlphaFoldDB" id="A0A9P9DHM8"/>
<proteinExistence type="predicted"/>
<evidence type="ECO:0000313" key="4">
    <source>
        <dbReference type="Proteomes" id="UP000700596"/>
    </source>
</evidence>
<gene>
    <name evidence="3" type="ORF">B0J11DRAFT_64438</name>
</gene>
<feature type="region of interest" description="Disordered" evidence="1">
    <location>
        <begin position="222"/>
        <end position="251"/>
    </location>
</feature>
<protein>
    <submittedName>
        <fullName evidence="3">Uncharacterized protein</fullName>
    </submittedName>
</protein>
<evidence type="ECO:0000313" key="3">
    <source>
        <dbReference type="EMBL" id="KAH7119605.1"/>
    </source>
</evidence>
<name>A0A9P9DHM8_9PLEO</name>
<evidence type="ECO:0000256" key="2">
    <source>
        <dbReference type="SAM" id="Phobius"/>
    </source>
</evidence>
<comment type="caution">
    <text evidence="3">The sequence shown here is derived from an EMBL/GenBank/DDBJ whole genome shotgun (WGS) entry which is preliminary data.</text>
</comment>
<keyword evidence="2" id="KW-1133">Transmembrane helix</keyword>
<reference evidence="3" key="1">
    <citation type="journal article" date="2021" name="Nat. Commun.">
        <title>Genetic determinants of endophytism in the Arabidopsis root mycobiome.</title>
        <authorList>
            <person name="Mesny F."/>
            <person name="Miyauchi S."/>
            <person name="Thiergart T."/>
            <person name="Pickel B."/>
            <person name="Atanasova L."/>
            <person name="Karlsson M."/>
            <person name="Huettel B."/>
            <person name="Barry K.W."/>
            <person name="Haridas S."/>
            <person name="Chen C."/>
            <person name="Bauer D."/>
            <person name="Andreopoulos W."/>
            <person name="Pangilinan J."/>
            <person name="LaButti K."/>
            <person name="Riley R."/>
            <person name="Lipzen A."/>
            <person name="Clum A."/>
            <person name="Drula E."/>
            <person name="Henrissat B."/>
            <person name="Kohler A."/>
            <person name="Grigoriev I.V."/>
            <person name="Martin F.M."/>
            <person name="Hacquard S."/>
        </authorList>
    </citation>
    <scope>NUCLEOTIDE SEQUENCE</scope>
    <source>
        <strain evidence="3">MPI-CAGE-CH-0243</strain>
    </source>
</reference>
<keyword evidence="2" id="KW-0472">Membrane</keyword>
<accession>A0A9P9DHM8</accession>
<organism evidence="3 4">
    <name type="scientific">Dendryphion nanum</name>
    <dbReference type="NCBI Taxonomy" id="256645"/>
    <lineage>
        <taxon>Eukaryota</taxon>
        <taxon>Fungi</taxon>
        <taxon>Dikarya</taxon>
        <taxon>Ascomycota</taxon>
        <taxon>Pezizomycotina</taxon>
        <taxon>Dothideomycetes</taxon>
        <taxon>Pleosporomycetidae</taxon>
        <taxon>Pleosporales</taxon>
        <taxon>Torulaceae</taxon>
        <taxon>Dendryphion</taxon>
    </lineage>
</organism>
<keyword evidence="4" id="KW-1185">Reference proteome</keyword>